<dbReference type="HOGENOM" id="CLU_292830_0_0_0"/>
<dbReference type="Gene3D" id="2.60.40.4070">
    <property type="match status" value="1"/>
</dbReference>
<evidence type="ECO:0000313" key="3">
    <source>
        <dbReference type="EMBL" id="ACI19913.1"/>
    </source>
</evidence>
<feature type="domain" description="Ig-like" evidence="1">
    <location>
        <begin position="750"/>
        <end position="822"/>
    </location>
</feature>
<dbReference type="InterPro" id="IPR013783">
    <property type="entry name" value="Ig-like_fold"/>
</dbReference>
<feature type="domain" description="FlgD/Vpr Ig-like" evidence="2">
    <location>
        <begin position="960"/>
        <end position="1022"/>
    </location>
</feature>
<organism evidence="3 4">
    <name type="scientific">Dictyoglomus thermophilum (strain ATCC 35947 / DSM 3960 / H-6-12)</name>
    <dbReference type="NCBI Taxonomy" id="309799"/>
    <lineage>
        <taxon>Bacteria</taxon>
        <taxon>Pseudomonadati</taxon>
        <taxon>Dictyoglomota</taxon>
        <taxon>Dictyoglomia</taxon>
        <taxon>Dictyoglomales</taxon>
        <taxon>Dictyoglomaceae</taxon>
        <taxon>Dictyoglomus</taxon>
    </lineage>
</organism>
<dbReference type="Proteomes" id="UP000001733">
    <property type="component" value="Chromosome"/>
</dbReference>
<keyword evidence="4" id="KW-1185">Reference proteome</keyword>
<dbReference type="Pfam" id="PF12245">
    <property type="entry name" value="Big_3_2"/>
    <property type="match status" value="2"/>
</dbReference>
<evidence type="ECO:0000259" key="1">
    <source>
        <dbReference type="Pfam" id="PF12245"/>
    </source>
</evidence>
<dbReference type="PaxDb" id="309799-DICTH_1855"/>
<protein>
    <submittedName>
        <fullName evidence="3">Leukocidin/Hemolysin toxin family</fullName>
    </submittedName>
</protein>
<name>B5YBP5_DICT6</name>
<dbReference type="Pfam" id="PF13860">
    <property type="entry name" value="FlgD_ig"/>
    <property type="match status" value="1"/>
</dbReference>
<dbReference type="AlphaFoldDB" id="B5YBP5"/>
<accession>B5YBP5</accession>
<reference evidence="3 4" key="1">
    <citation type="journal article" date="2014" name="Genome Announc.">
        <title>Complete Genome Sequence of the Extreme Thermophile Dictyoglomus thermophilum H-6-12.</title>
        <authorList>
            <person name="Coil D.A."/>
            <person name="Badger J.H."/>
            <person name="Forberger H.C."/>
            <person name="Riggs F."/>
            <person name="Madupu R."/>
            <person name="Fedorova N."/>
            <person name="Ward N."/>
            <person name="Robb F.T."/>
            <person name="Eisen J.A."/>
        </authorList>
    </citation>
    <scope>NUCLEOTIDE SEQUENCE [LARGE SCALE GENOMIC DNA]</scope>
    <source>
        <strain evidence="4">ATCC 35947 / DSM 3960 / H-6-12</strain>
    </source>
</reference>
<dbReference type="KEGG" id="dth:DICTH_1855"/>
<evidence type="ECO:0000313" key="4">
    <source>
        <dbReference type="Proteomes" id="UP000001733"/>
    </source>
</evidence>
<dbReference type="STRING" id="309799.DICTH_1855"/>
<gene>
    <name evidence="3" type="ordered locus">DICTH_1855</name>
</gene>
<dbReference type="EMBL" id="CP001146">
    <property type="protein sequence ID" value="ACI19913.1"/>
    <property type="molecule type" value="Genomic_DNA"/>
</dbReference>
<dbReference type="InterPro" id="IPR025965">
    <property type="entry name" value="FlgD/Vpr_Ig-like"/>
</dbReference>
<proteinExistence type="predicted"/>
<dbReference type="Gene3D" id="2.60.40.10">
    <property type="entry name" value="Immunoglobulins"/>
    <property type="match status" value="1"/>
</dbReference>
<dbReference type="eggNOG" id="ENOG502ZX3M">
    <property type="taxonomic scope" value="Bacteria"/>
</dbReference>
<sequence>MGINSSNYKNILILLFFVILLLFSISYAQTISWVSGYPKPLSGGRIELRWDVVPGATSYTIYRIEGAGNPYPAYVYTSVSTNTYVDTNTKDGVLYSYVISTTANNNLYTSTIGSAKADKTKPSIENLSAIPNPFSPDGDGFRDKVTISFYLSEYATVTVTLRDSNNSVYTVPDWNGRVCPNDGTYNLEWDGYFGSTLAGEGIVIYTITATDYAGNTNSATGKLILDIPDISINSLIATPNPFSSSLRPDATYTLSYSYFVNNPFFNLTPSYYLDQSGIVIGGVGITFNTDPPNSTIPSIKISIYDTKANYVRSFQYDNVTSTTVFYWYGEKDLELVKEDPTYTGSWWYKVLGNPVGEYKVVLEATYTILDPSNGAIISVPLKPLTTNVVLGEIITLPEDTTPPKVLTISPKDGSLVSDIKVVSAILDDGNGVGPDLDMSTIRVKDTIGRYVGGIQSNNGVDTLYWTFAATLTSGYYTIEVIPVDKKGNKGELVTSRFIIDNSAPQIIDISPKNAVIKVSEIEVQYQDIGSGLNLWDNYPYPPVGSHIELLLPDGASRKLVFNKSKTSSSLAIADIPNDLQLKDGVYNLGVYLVDKAGNATFTNSSFILDTTPPYVVSSSLSYTCINYTVSQVQVTVRDDGVGIDLSSNNTFLKLLRGTEVIAGPEITSTYTYDPTNSTYTNSATLILNIPNGFNWSDGDYYLIIKATDILGNSFFTSIRFSVDFTKPTIISVAPTGLVPKVDRVSVVYLETGSGIDLDRSSLNISSPSGSTSLKFEKDPSQNLLYAILSSEILSEDGRYDLNITLYDNAGNVASTSTYFILDRAKPYITSASPSKGATLVIPPSQISVEVKDSTSGIDVDLGKTYLKLKDPSGIDVGTYTYQVSQDYLTATLRVNVSSYTWTKGIYTVILKVTDRTGNSLDETYTFTLNLESAQPTGDLVVSPSVFSPKKGNLRIDFQFQATSGNITEVTIDIYSMNGKLVKTIYNHTFNTPQAIDTVIWDGKDNLGRLLPNGYYLIKVTIKESSGATKVKFKGIVLIK</sequence>
<dbReference type="InterPro" id="IPR022038">
    <property type="entry name" value="Ig-like_bact"/>
</dbReference>
<feature type="domain" description="Ig-like" evidence="1">
    <location>
        <begin position="575"/>
        <end position="609"/>
    </location>
</feature>
<evidence type="ECO:0000259" key="2">
    <source>
        <dbReference type="Pfam" id="PF13860"/>
    </source>
</evidence>